<sequence length="66" mass="7463">MAETDGCRTLPLPFRLRPLQNPHLRRISALCAAHSFAYLSDMSALAALLRLERHPHLEVLQRSQAT</sequence>
<name>G4CK91_9NEIS</name>
<dbReference type="HOGENOM" id="CLU_189134_1_0_4"/>
<gene>
    <name evidence="1" type="ORF">HMPREF9371_2031</name>
</gene>
<comment type="caution">
    <text evidence="1">The sequence shown here is derived from an EMBL/GenBank/DDBJ whole genome shotgun (WGS) entry which is preliminary data.</text>
</comment>
<dbReference type="PATRIC" id="fig|1032488.3.peg.1927"/>
<organism evidence="1 2">
    <name type="scientific">Neisseria shayeganii 871</name>
    <dbReference type="NCBI Taxonomy" id="1032488"/>
    <lineage>
        <taxon>Bacteria</taxon>
        <taxon>Pseudomonadati</taxon>
        <taxon>Pseudomonadota</taxon>
        <taxon>Betaproteobacteria</taxon>
        <taxon>Neisseriales</taxon>
        <taxon>Neisseriaceae</taxon>
        <taxon>Neisseria</taxon>
    </lineage>
</organism>
<keyword evidence="1" id="KW-0378">Hydrolase</keyword>
<dbReference type="EMBL" id="AGAY01000069">
    <property type="protein sequence ID" value="EGY51818.1"/>
    <property type="molecule type" value="Genomic_DNA"/>
</dbReference>
<evidence type="ECO:0000313" key="1">
    <source>
        <dbReference type="EMBL" id="EGY51818.1"/>
    </source>
</evidence>
<reference evidence="1 2" key="1">
    <citation type="submission" date="2011-05" db="EMBL/GenBank/DDBJ databases">
        <authorList>
            <person name="Muzny D."/>
            <person name="Qin X."/>
            <person name="Deng J."/>
            <person name="Jiang H."/>
            <person name="Liu Y."/>
            <person name="Qu J."/>
            <person name="Song X.-Z."/>
            <person name="Zhang L."/>
            <person name="Thornton R."/>
            <person name="Coyle M."/>
            <person name="Francisco L."/>
            <person name="Jackson L."/>
            <person name="Javaid M."/>
            <person name="Korchina V."/>
            <person name="Kovar C."/>
            <person name="Mata R."/>
            <person name="Mathew T."/>
            <person name="Ngo R."/>
            <person name="Nguyen L."/>
            <person name="Nguyen N."/>
            <person name="Okwuonu G."/>
            <person name="Ongeri F."/>
            <person name="Pham C."/>
            <person name="Simmons D."/>
            <person name="Wilczek-Boney K."/>
            <person name="Hale W."/>
            <person name="Jakkamsetti A."/>
            <person name="Pham P."/>
            <person name="Ruth R."/>
            <person name="San Lucas F."/>
            <person name="Warren J."/>
            <person name="Zhang J."/>
            <person name="Zhao Z."/>
            <person name="Zhou C."/>
            <person name="Zhu D."/>
            <person name="Lee S."/>
            <person name="Bess C."/>
            <person name="Blankenburg K."/>
            <person name="Forbes L."/>
            <person name="Fu Q."/>
            <person name="Gubbala S."/>
            <person name="Hirani K."/>
            <person name="Jayaseelan J.C."/>
            <person name="Lara F."/>
            <person name="Munidasa M."/>
            <person name="Palculict T."/>
            <person name="Patil S."/>
            <person name="Pu L.-L."/>
            <person name="Saada N."/>
            <person name="Tang L."/>
            <person name="Weissenberger G."/>
            <person name="Zhu Y."/>
            <person name="Hemphill L."/>
            <person name="Shang Y."/>
            <person name="Youmans B."/>
            <person name="Ayvaz T."/>
            <person name="Ross M."/>
            <person name="Santibanez J."/>
            <person name="Aqrawi P."/>
            <person name="Gross S."/>
            <person name="Joshi V."/>
            <person name="Fowler G."/>
            <person name="Nazareth L."/>
            <person name="Reid J."/>
            <person name="Worley K."/>
            <person name="Petrosino J."/>
            <person name="Highlander S."/>
            <person name="Gibbs R."/>
        </authorList>
    </citation>
    <scope>NUCLEOTIDE SEQUENCE [LARGE SCALE GENOMIC DNA]</scope>
    <source>
        <strain evidence="1 2">871</strain>
    </source>
</reference>
<keyword evidence="1" id="KW-0449">Lipoprotein</keyword>
<dbReference type="Proteomes" id="UP000003019">
    <property type="component" value="Unassembled WGS sequence"/>
</dbReference>
<dbReference type="EC" id="3.4.23.36" evidence="1"/>
<evidence type="ECO:0000313" key="2">
    <source>
        <dbReference type="Proteomes" id="UP000003019"/>
    </source>
</evidence>
<dbReference type="AlphaFoldDB" id="G4CK91"/>
<proteinExistence type="predicted"/>
<dbReference type="STRING" id="1032488.HMPREF9371_2031"/>
<keyword evidence="2" id="KW-1185">Reference proteome</keyword>
<accession>G4CK91</accession>
<dbReference type="GO" id="GO:0004190">
    <property type="term" value="F:aspartic-type endopeptidase activity"/>
    <property type="evidence" value="ECO:0007669"/>
    <property type="project" value="UniProtKB-EC"/>
</dbReference>
<protein>
    <submittedName>
        <fullName evidence="1">Lipoprotein signal peptidase</fullName>
        <ecNumber evidence="1">3.4.23.36</ecNumber>
    </submittedName>
</protein>